<name>A0A183FBM8_HELPZ</name>
<reference evidence="1 2" key="1">
    <citation type="submission" date="2018-11" db="EMBL/GenBank/DDBJ databases">
        <authorList>
            <consortium name="Pathogen Informatics"/>
        </authorList>
    </citation>
    <scope>NUCLEOTIDE SEQUENCE [LARGE SCALE GENOMIC DNA]</scope>
</reference>
<evidence type="ECO:0000313" key="3">
    <source>
        <dbReference type="WBParaSite" id="HPBE_0000357001-mRNA-1"/>
    </source>
</evidence>
<sequence>MGHKTECGPRQPLRCPGSGTFPWRLPKTDAFRPLPSYHWSFCVRQPTFTGTLLERRAPQKQMPVILRDVALLGLYS</sequence>
<dbReference type="AlphaFoldDB" id="A0A183FBM8"/>
<reference evidence="3" key="2">
    <citation type="submission" date="2019-09" db="UniProtKB">
        <authorList>
            <consortium name="WormBaseParasite"/>
        </authorList>
    </citation>
    <scope>IDENTIFICATION</scope>
</reference>
<protein>
    <submittedName>
        <fullName evidence="1 3">Uncharacterized protein</fullName>
    </submittedName>
</protein>
<organism evidence="2 3">
    <name type="scientific">Heligmosomoides polygyrus</name>
    <name type="common">Parasitic roundworm</name>
    <dbReference type="NCBI Taxonomy" id="6339"/>
    <lineage>
        <taxon>Eukaryota</taxon>
        <taxon>Metazoa</taxon>
        <taxon>Ecdysozoa</taxon>
        <taxon>Nematoda</taxon>
        <taxon>Chromadorea</taxon>
        <taxon>Rhabditida</taxon>
        <taxon>Rhabditina</taxon>
        <taxon>Rhabditomorpha</taxon>
        <taxon>Strongyloidea</taxon>
        <taxon>Heligmosomidae</taxon>
        <taxon>Heligmosomoides</taxon>
    </lineage>
</organism>
<accession>A0A3P7Y8I3</accession>
<proteinExistence type="predicted"/>
<gene>
    <name evidence="1" type="ORF">HPBE_LOCUS3571</name>
</gene>
<accession>A0A183FBM8</accession>
<evidence type="ECO:0000313" key="2">
    <source>
        <dbReference type="Proteomes" id="UP000050761"/>
    </source>
</evidence>
<dbReference type="EMBL" id="UZAH01010627">
    <property type="protein sequence ID" value="VDO37332.1"/>
    <property type="molecule type" value="Genomic_DNA"/>
</dbReference>
<keyword evidence="2" id="KW-1185">Reference proteome</keyword>
<dbReference type="WBParaSite" id="HPBE_0000357001-mRNA-1">
    <property type="protein sequence ID" value="HPBE_0000357001-mRNA-1"/>
    <property type="gene ID" value="HPBE_0000357001"/>
</dbReference>
<dbReference type="Proteomes" id="UP000050761">
    <property type="component" value="Unassembled WGS sequence"/>
</dbReference>
<evidence type="ECO:0000313" key="1">
    <source>
        <dbReference type="EMBL" id="VDO37332.1"/>
    </source>
</evidence>